<dbReference type="GO" id="GO:0004089">
    <property type="term" value="F:carbonate dehydratase activity"/>
    <property type="evidence" value="ECO:0007669"/>
    <property type="project" value="UniProtKB-UniRule"/>
</dbReference>
<comment type="function">
    <text evidence="8">Reversible hydration of carbon dioxide.</text>
</comment>
<keyword evidence="4 7" id="KW-0862">Zinc</keyword>
<dbReference type="PROSITE" id="PS51257">
    <property type="entry name" value="PROKAR_LIPOPROTEIN"/>
    <property type="match status" value="1"/>
</dbReference>
<evidence type="ECO:0000256" key="8">
    <source>
        <dbReference type="RuleBase" id="RU003956"/>
    </source>
</evidence>
<dbReference type="Pfam" id="PF00484">
    <property type="entry name" value="Pro_CA"/>
    <property type="match status" value="1"/>
</dbReference>
<reference evidence="10" key="1">
    <citation type="submission" date="2016-10" db="EMBL/GenBank/DDBJ databases">
        <title>Uncovering the secondary metabolism of Penicillium species provides insights into the evolution of 6-MSA pathways.</title>
        <authorList>
            <person name="Nielsen J.C."/>
            <person name="Nielsen J."/>
        </authorList>
    </citation>
    <scope>NUCLEOTIDE SEQUENCE [LARGE SCALE GENOMIC DNA]</scope>
    <source>
        <strain evidence="10">IBT 13039</strain>
    </source>
</reference>
<dbReference type="Proteomes" id="UP000191691">
    <property type="component" value="Unassembled WGS sequence"/>
</dbReference>
<evidence type="ECO:0000256" key="2">
    <source>
        <dbReference type="ARBA" id="ARBA00012925"/>
    </source>
</evidence>
<reference evidence="9" key="3">
    <citation type="submission" date="2021-07" db="EMBL/GenBank/DDBJ databases">
        <authorList>
            <person name="Branca A.L. A."/>
        </authorList>
    </citation>
    <scope>NUCLEOTIDE SEQUENCE</scope>
</reference>
<feature type="binding site" evidence="7">
    <location>
        <position position="36"/>
    </location>
    <ligand>
        <name>Zn(2+)</name>
        <dbReference type="ChEBI" id="CHEBI:29105"/>
    </ligand>
</feature>
<dbReference type="InterPro" id="IPR036874">
    <property type="entry name" value="Carbonic_anhydrase_sf"/>
</dbReference>
<dbReference type="GO" id="GO:0034599">
    <property type="term" value="P:cellular response to oxidative stress"/>
    <property type="evidence" value="ECO:0007669"/>
    <property type="project" value="TreeGrafter"/>
</dbReference>
<feature type="binding site" evidence="7">
    <location>
        <position position="93"/>
    </location>
    <ligand>
        <name>Zn(2+)</name>
        <dbReference type="ChEBI" id="CHEBI:29105"/>
    </ligand>
</feature>
<evidence type="ECO:0000313" key="10">
    <source>
        <dbReference type="EMBL" id="OQE80200.1"/>
    </source>
</evidence>
<dbReference type="Gene3D" id="3.40.1050.10">
    <property type="entry name" value="Carbonic anhydrase"/>
    <property type="match status" value="1"/>
</dbReference>
<evidence type="ECO:0000313" key="9">
    <source>
        <dbReference type="EMBL" id="CAG8045503.1"/>
    </source>
</evidence>
<dbReference type="SUPFAM" id="SSF53056">
    <property type="entry name" value="beta-carbonic anhydrase, cab"/>
    <property type="match status" value="1"/>
</dbReference>
<evidence type="ECO:0000256" key="1">
    <source>
        <dbReference type="ARBA" id="ARBA00006217"/>
    </source>
</evidence>
<comment type="cofactor">
    <cofactor evidence="7">
        <name>Zn(2+)</name>
        <dbReference type="ChEBI" id="CHEBI:29105"/>
    </cofactor>
    <text evidence="7">Binds 1 zinc ion per subunit.</text>
</comment>
<organism evidence="10 11">
    <name type="scientific">Penicillium nalgiovense</name>
    <dbReference type="NCBI Taxonomy" id="60175"/>
    <lineage>
        <taxon>Eukaryota</taxon>
        <taxon>Fungi</taxon>
        <taxon>Dikarya</taxon>
        <taxon>Ascomycota</taxon>
        <taxon>Pezizomycotina</taxon>
        <taxon>Eurotiomycetes</taxon>
        <taxon>Eurotiomycetidae</taxon>
        <taxon>Eurotiales</taxon>
        <taxon>Aspergillaceae</taxon>
        <taxon>Penicillium</taxon>
    </lineage>
</organism>
<dbReference type="GO" id="GO:0071244">
    <property type="term" value="P:cellular response to carbon dioxide"/>
    <property type="evidence" value="ECO:0007669"/>
    <property type="project" value="TreeGrafter"/>
</dbReference>
<dbReference type="EC" id="4.2.1.1" evidence="2 8"/>
<dbReference type="STRING" id="60175.A0A1V6XYH4"/>
<comment type="catalytic activity">
    <reaction evidence="6 8">
        <text>hydrogencarbonate + H(+) = CO2 + H2O</text>
        <dbReference type="Rhea" id="RHEA:10748"/>
        <dbReference type="ChEBI" id="CHEBI:15377"/>
        <dbReference type="ChEBI" id="CHEBI:15378"/>
        <dbReference type="ChEBI" id="CHEBI:16526"/>
        <dbReference type="ChEBI" id="CHEBI:17544"/>
        <dbReference type="EC" id="4.2.1.1"/>
    </reaction>
</comment>
<dbReference type="GO" id="GO:0008270">
    <property type="term" value="F:zinc ion binding"/>
    <property type="evidence" value="ECO:0007669"/>
    <property type="project" value="UniProtKB-UniRule"/>
</dbReference>
<evidence type="ECO:0000256" key="3">
    <source>
        <dbReference type="ARBA" id="ARBA00022723"/>
    </source>
</evidence>
<dbReference type="PANTHER" id="PTHR11002">
    <property type="entry name" value="CARBONIC ANHYDRASE"/>
    <property type="match status" value="1"/>
</dbReference>
<dbReference type="EMBL" id="MOOB01000047">
    <property type="protein sequence ID" value="OQE80200.1"/>
    <property type="molecule type" value="Genomic_DNA"/>
</dbReference>
<dbReference type="AlphaFoldDB" id="A0A1V6XYH4"/>
<comment type="caution">
    <text evidence="10">The sequence shown here is derived from an EMBL/GenBank/DDBJ whole genome shotgun (WGS) entry which is preliminary data.</text>
</comment>
<accession>A0A1V6XYH4</accession>
<dbReference type="GO" id="GO:0005737">
    <property type="term" value="C:cytoplasm"/>
    <property type="evidence" value="ECO:0007669"/>
    <property type="project" value="TreeGrafter"/>
</dbReference>
<reference evidence="11" key="2">
    <citation type="journal article" date="2017" name="Nat. Microbiol.">
        <title>Global analysis of biosynthetic gene clusters reveals vast potential of secondary metabolite production in Penicillium species.</title>
        <authorList>
            <person name="Nielsen J.C."/>
            <person name="Grijseels S."/>
            <person name="Prigent S."/>
            <person name="Ji B."/>
            <person name="Dainat J."/>
            <person name="Nielsen K.F."/>
            <person name="Frisvad J.C."/>
            <person name="Workman M."/>
            <person name="Nielsen J."/>
        </authorList>
    </citation>
    <scope>NUCLEOTIDE SEQUENCE [LARGE SCALE GENOMIC DNA]</scope>
    <source>
        <strain evidence="11">IBT 13039</strain>
    </source>
</reference>
<evidence type="ECO:0000256" key="6">
    <source>
        <dbReference type="ARBA" id="ARBA00048348"/>
    </source>
</evidence>
<protein>
    <recommendedName>
        <fullName evidence="2 8">Carbonic anhydrase</fullName>
        <ecNumber evidence="2 8">4.2.1.1</ecNumber>
    </recommendedName>
    <alternativeName>
        <fullName evidence="8">Carbonate dehydratase</fullName>
    </alternativeName>
</protein>
<proteinExistence type="inferred from homology"/>
<gene>
    <name evidence="10" type="ORF">PENNAL_c0047G11745</name>
    <name evidence="9" type="ORF">PNAL_LOCUS3138</name>
</gene>
<comment type="similarity">
    <text evidence="1 8">Belongs to the beta-class carbonic anhydrase family.</text>
</comment>
<evidence type="ECO:0000256" key="7">
    <source>
        <dbReference type="PIRSR" id="PIRSR601765-1"/>
    </source>
</evidence>
<name>A0A1V6XYH4_PENNA</name>
<evidence type="ECO:0000256" key="4">
    <source>
        <dbReference type="ARBA" id="ARBA00022833"/>
    </source>
</evidence>
<dbReference type="InterPro" id="IPR001765">
    <property type="entry name" value="Carbonic_anhydrase"/>
</dbReference>
<sequence length="185" mass="20870">MSETQLRRLATEPLGPNYIPSLQQTTPQILWIGCSDDNFKECTMLNILDDELLVLTNIGNMIIDGDLSCDITIEHAVVDLQVKHILVCGHYGCRIVKATARDGLKGPWLSKLNALHLAHEDINQLPVSERDRAFVELNILDQMHSLRRLPQVANAIALGRLRIHEIVYDPETEKAYRLSEGQQNP</sequence>
<keyword evidence="5 8" id="KW-0456">Lyase</keyword>
<dbReference type="OrthoDB" id="10248475at2759"/>
<keyword evidence="3 7" id="KW-0479">Metal-binding</keyword>
<dbReference type="SMART" id="SM00947">
    <property type="entry name" value="Pro_CA"/>
    <property type="match status" value="1"/>
</dbReference>
<evidence type="ECO:0000256" key="5">
    <source>
        <dbReference type="ARBA" id="ARBA00023239"/>
    </source>
</evidence>
<dbReference type="PANTHER" id="PTHR11002:SF76">
    <property type="entry name" value="CARBONIC ANHYDRASE"/>
    <property type="match status" value="1"/>
</dbReference>
<dbReference type="EMBL" id="CAJVNV010000109">
    <property type="protein sequence ID" value="CAG8045503.1"/>
    <property type="molecule type" value="Genomic_DNA"/>
</dbReference>
<keyword evidence="11" id="KW-1185">Reference proteome</keyword>
<evidence type="ECO:0000313" key="11">
    <source>
        <dbReference type="Proteomes" id="UP000191691"/>
    </source>
</evidence>
<dbReference type="Proteomes" id="UP001153461">
    <property type="component" value="Unassembled WGS sequence"/>
</dbReference>
<feature type="binding site" evidence="7">
    <location>
        <position position="90"/>
    </location>
    <ligand>
        <name>Zn(2+)</name>
        <dbReference type="ChEBI" id="CHEBI:29105"/>
    </ligand>
</feature>
<dbReference type="OMA" id="FKECTML"/>
<feature type="binding site" evidence="7">
    <location>
        <position position="34"/>
    </location>
    <ligand>
        <name>Zn(2+)</name>
        <dbReference type="ChEBI" id="CHEBI:29105"/>
    </ligand>
</feature>